<reference evidence="1 2" key="1">
    <citation type="submission" date="2019-02" db="EMBL/GenBank/DDBJ databases">
        <title>Deep-cultivation of Planctomycetes and their phenomic and genomic characterization uncovers novel biology.</title>
        <authorList>
            <person name="Wiegand S."/>
            <person name="Jogler M."/>
            <person name="Boedeker C."/>
            <person name="Pinto D."/>
            <person name="Vollmers J."/>
            <person name="Rivas-Marin E."/>
            <person name="Kohn T."/>
            <person name="Peeters S.H."/>
            <person name="Heuer A."/>
            <person name="Rast P."/>
            <person name="Oberbeckmann S."/>
            <person name="Bunk B."/>
            <person name="Jeske O."/>
            <person name="Meyerdierks A."/>
            <person name="Storesund J.E."/>
            <person name="Kallscheuer N."/>
            <person name="Luecker S."/>
            <person name="Lage O.M."/>
            <person name="Pohl T."/>
            <person name="Merkel B.J."/>
            <person name="Hornburger P."/>
            <person name="Mueller R.-W."/>
            <person name="Bruemmer F."/>
            <person name="Labrenz M."/>
            <person name="Spormann A.M."/>
            <person name="Op den Camp H."/>
            <person name="Overmann J."/>
            <person name="Amann R."/>
            <person name="Jetten M.S.M."/>
            <person name="Mascher T."/>
            <person name="Medema M.H."/>
            <person name="Devos D.P."/>
            <person name="Kaster A.-K."/>
            <person name="Ovreas L."/>
            <person name="Rohde M."/>
            <person name="Galperin M.Y."/>
            <person name="Jogler C."/>
        </authorList>
    </citation>
    <scope>NUCLEOTIDE SEQUENCE [LARGE SCALE GENOMIC DNA]</scope>
    <source>
        <strain evidence="1 2">Pan44</strain>
    </source>
</reference>
<evidence type="ECO:0000313" key="2">
    <source>
        <dbReference type="Proteomes" id="UP000315700"/>
    </source>
</evidence>
<dbReference type="AlphaFoldDB" id="A0A517SA36"/>
<protein>
    <recommendedName>
        <fullName evidence="3">Addiction module antitoxin</fullName>
    </recommendedName>
</protein>
<evidence type="ECO:0000313" key="1">
    <source>
        <dbReference type="EMBL" id="QDT53005.1"/>
    </source>
</evidence>
<proteinExistence type="predicted"/>
<sequence>MNRKLTISIDEAVYVGLLATVGRGRIGAFLEGLARPLVVPGHLDAAYSEMAADAGREQAAEEWTEALLSDSHAAW</sequence>
<organism evidence="1 2">
    <name type="scientific">Caulifigura coniformis</name>
    <dbReference type="NCBI Taxonomy" id="2527983"/>
    <lineage>
        <taxon>Bacteria</taxon>
        <taxon>Pseudomonadati</taxon>
        <taxon>Planctomycetota</taxon>
        <taxon>Planctomycetia</taxon>
        <taxon>Planctomycetales</taxon>
        <taxon>Planctomycetaceae</taxon>
        <taxon>Caulifigura</taxon>
    </lineage>
</organism>
<gene>
    <name evidence="1" type="ORF">Pan44_10200</name>
</gene>
<dbReference type="KEGG" id="ccos:Pan44_10200"/>
<dbReference type="Proteomes" id="UP000315700">
    <property type="component" value="Chromosome"/>
</dbReference>
<keyword evidence="2" id="KW-1185">Reference proteome</keyword>
<accession>A0A517SA36</accession>
<name>A0A517SA36_9PLAN</name>
<dbReference type="EMBL" id="CP036271">
    <property type="protein sequence ID" value="QDT53005.1"/>
    <property type="molecule type" value="Genomic_DNA"/>
</dbReference>
<dbReference type="OrthoDB" id="573771at2"/>
<dbReference type="RefSeq" id="WP_145027842.1">
    <property type="nucleotide sequence ID" value="NZ_CP036271.1"/>
</dbReference>
<dbReference type="InParanoid" id="A0A517SA36"/>
<evidence type="ECO:0008006" key="3">
    <source>
        <dbReference type="Google" id="ProtNLM"/>
    </source>
</evidence>